<accession>A0A7H0VD78</accession>
<name>A0A7H0VD78_9FLAO</name>
<evidence type="ECO:0000256" key="6">
    <source>
        <dbReference type="ARBA" id="ARBA00023077"/>
    </source>
</evidence>
<dbReference type="InterPro" id="IPR037066">
    <property type="entry name" value="Plug_dom_sf"/>
</dbReference>
<evidence type="ECO:0000256" key="1">
    <source>
        <dbReference type="ARBA" id="ARBA00004571"/>
    </source>
</evidence>
<dbReference type="PROSITE" id="PS52016">
    <property type="entry name" value="TONB_DEPENDENT_REC_3"/>
    <property type="match status" value="1"/>
</dbReference>
<dbReference type="Pfam" id="PF07715">
    <property type="entry name" value="Plug"/>
    <property type="match status" value="1"/>
</dbReference>
<evidence type="ECO:0000313" key="16">
    <source>
        <dbReference type="Proteomes" id="UP000516305"/>
    </source>
</evidence>
<dbReference type="Gene3D" id="2.40.170.20">
    <property type="entry name" value="TonB-dependent receptor, beta-barrel domain"/>
    <property type="match status" value="1"/>
</dbReference>
<dbReference type="InterPro" id="IPR000531">
    <property type="entry name" value="Beta-barrel_TonB"/>
</dbReference>
<keyword evidence="5 12" id="KW-0732">Signal</keyword>
<dbReference type="Pfam" id="PF00593">
    <property type="entry name" value="TonB_dep_Rec_b-barrel"/>
    <property type="match status" value="1"/>
</dbReference>
<organism evidence="15 16">
    <name type="scientific">Croceimicrobium hydrocarbonivorans</name>
    <dbReference type="NCBI Taxonomy" id="2761580"/>
    <lineage>
        <taxon>Bacteria</taxon>
        <taxon>Pseudomonadati</taxon>
        <taxon>Bacteroidota</taxon>
        <taxon>Flavobacteriia</taxon>
        <taxon>Flavobacteriales</taxon>
        <taxon>Owenweeksiaceae</taxon>
        <taxon>Croceimicrobium</taxon>
    </lineage>
</organism>
<evidence type="ECO:0000256" key="5">
    <source>
        <dbReference type="ARBA" id="ARBA00022729"/>
    </source>
</evidence>
<dbReference type="Gene3D" id="2.170.130.10">
    <property type="entry name" value="TonB-dependent receptor, plug domain"/>
    <property type="match status" value="1"/>
</dbReference>
<comment type="similarity">
    <text evidence="10 11">Belongs to the TonB-dependent receptor family.</text>
</comment>
<evidence type="ECO:0000256" key="12">
    <source>
        <dbReference type="SAM" id="SignalP"/>
    </source>
</evidence>
<feature type="domain" description="TonB-dependent receptor plug" evidence="14">
    <location>
        <begin position="52"/>
        <end position="146"/>
    </location>
</feature>
<gene>
    <name evidence="15" type="ORF">H4K34_15035</name>
</gene>
<evidence type="ECO:0000256" key="3">
    <source>
        <dbReference type="ARBA" id="ARBA00022452"/>
    </source>
</evidence>
<dbReference type="GO" id="GO:0044718">
    <property type="term" value="P:siderophore transmembrane transport"/>
    <property type="evidence" value="ECO:0007669"/>
    <property type="project" value="TreeGrafter"/>
</dbReference>
<evidence type="ECO:0000256" key="2">
    <source>
        <dbReference type="ARBA" id="ARBA00022448"/>
    </source>
</evidence>
<evidence type="ECO:0000256" key="10">
    <source>
        <dbReference type="PROSITE-ProRule" id="PRU01360"/>
    </source>
</evidence>
<evidence type="ECO:0000259" key="13">
    <source>
        <dbReference type="Pfam" id="PF00593"/>
    </source>
</evidence>
<dbReference type="SUPFAM" id="SSF56935">
    <property type="entry name" value="Porins"/>
    <property type="match status" value="1"/>
</dbReference>
<evidence type="ECO:0000313" key="15">
    <source>
        <dbReference type="EMBL" id="QNR23676.1"/>
    </source>
</evidence>
<dbReference type="KEGG" id="chyd:H4K34_15035"/>
<dbReference type="PANTHER" id="PTHR30069">
    <property type="entry name" value="TONB-DEPENDENT OUTER MEMBRANE RECEPTOR"/>
    <property type="match status" value="1"/>
</dbReference>
<dbReference type="GO" id="GO:0009279">
    <property type="term" value="C:cell outer membrane"/>
    <property type="evidence" value="ECO:0007669"/>
    <property type="project" value="UniProtKB-SubCell"/>
</dbReference>
<feature type="domain" description="TonB-dependent receptor-like beta-barrel" evidence="13">
    <location>
        <begin position="166"/>
        <end position="605"/>
    </location>
</feature>
<dbReference type="InterPro" id="IPR036942">
    <property type="entry name" value="Beta-barrel_TonB_sf"/>
</dbReference>
<reference evidence="15 16" key="1">
    <citation type="submission" date="2020-08" db="EMBL/GenBank/DDBJ databases">
        <title>Croceimicrobium hydrocarbonivorans gen. nov., sp. nov., a novel marine bacterium isolated from a bacterial consortium that degrades polyethylene terephthalate.</title>
        <authorList>
            <person name="Liu R."/>
        </authorList>
    </citation>
    <scope>NUCLEOTIDE SEQUENCE [LARGE SCALE GENOMIC DNA]</scope>
    <source>
        <strain evidence="15 16">A20-9</strain>
    </source>
</reference>
<evidence type="ECO:0000256" key="8">
    <source>
        <dbReference type="ARBA" id="ARBA00023170"/>
    </source>
</evidence>
<proteinExistence type="inferred from homology"/>
<keyword evidence="4 10" id="KW-0812">Transmembrane</keyword>
<dbReference type="PANTHER" id="PTHR30069:SF29">
    <property type="entry name" value="HEMOGLOBIN AND HEMOGLOBIN-HAPTOGLOBIN-BINDING PROTEIN 1-RELATED"/>
    <property type="match status" value="1"/>
</dbReference>
<keyword evidence="9 10" id="KW-0998">Cell outer membrane</keyword>
<evidence type="ECO:0000259" key="14">
    <source>
        <dbReference type="Pfam" id="PF07715"/>
    </source>
</evidence>
<keyword evidence="2 10" id="KW-0813">Transport</keyword>
<dbReference type="Proteomes" id="UP000516305">
    <property type="component" value="Chromosome"/>
</dbReference>
<keyword evidence="8 15" id="KW-0675">Receptor</keyword>
<dbReference type="InterPro" id="IPR012910">
    <property type="entry name" value="Plug_dom"/>
</dbReference>
<feature type="chain" id="PRO_5028979547" evidence="12">
    <location>
        <begin position="20"/>
        <end position="634"/>
    </location>
</feature>
<evidence type="ECO:0000256" key="11">
    <source>
        <dbReference type="RuleBase" id="RU003357"/>
    </source>
</evidence>
<dbReference type="GO" id="GO:0015344">
    <property type="term" value="F:siderophore uptake transmembrane transporter activity"/>
    <property type="evidence" value="ECO:0007669"/>
    <property type="project" value="TreeGrafter"/>
</dbReference>
<keyword evidence="16" id="KW-1185">Reference proteome</keyword>
<evidence type="ECO:0000256" key="7">
    <source>
        <dbReference type="ARBA" id="ARBA00023136"/>
    </source>
</evidence>
<keyword evidence="7 10" id="KW-0472">Membrane</keyword>
<evidence type="ECO:0000256" key="9">
    <source>
        <dbReference type="ARBA" id="ARBA00023237"/>
    </source>
</evidence>
<evidence type="ECO:0000256" key="4">
    <source>
        <dbReference type="ARBA" id="ARBA00022692"/>
    </source>
</evidence>
<dbReference type="AlphaFoldDB" id="A0A7H0VD78"/>
<keyword evidence="3 10" id="KW-1134">Transmembrane beta strand</keyword>
<keyword evidence="6 11" id="KW-0798">TonB box</keyword>
<sequence>MRIKACLIALFISLGALQAQDSNATRFMINEVTVVTHFLRITPEEGHRLVQLGSDSLKKFQAFNLAEALKEQTNLFIKSYGANGVATLSIRGTGANHSKVYWNGLDISPPNLGLMDLSLIQSHGGDNLELSYGTGAHSYGAGNLGAGLLINSYPDYKQSFKQDLRITGGSFGRQQYDYSSEYGPQNLKAQTAVSFGSLKNDFQYRNPGETMRNHQWQNADFKQLHLKQNLFWRPELRNLISLKAWYNQTYRQIPPNSLNNGALYDRMADDNFYLTGDFQRNYANNDHLYVQIGWVRSSNRFQLASAERPDRNDYQSLQAQVRFKPLASQKLKWEAALQSRYDEAQSDSYEGFKNRFSSALYGRAKYQWKELWWSSLQLRAEHYDDQIAPLTGSFSTAYQWKPALNSYLSFGRNYRMPSLNDLYWVQAGNPDLKAEKSYTAEWGLEGHDSIADWQMQWQGDIYWIYVDNWIQWTPNGGIWQPQNLKTVQNYGFEGSLNLNKSWQDWHTSFKLGYQYLQSQNLENEQEPELNGKYLAYNPSHSLNAGVQLKYKRWDLNYQVNYTDRYFLDEANSYYLPGYTLQDLQLSYRWIRSAHQIRFSFSLHNLADIDYQVIAWRPEPGLNYRFGIQWRWEKS</sequence>
<dbReference type="EMBL" id="CP060139">
    <property type="protein sequence ID" value="QNR23676.1"/>
    <property type="molecule type" value="Genomic_DNA"/>
</dbReference>
<protein>
    <submittedName>
        <fullName evidence="15">TonB-dependent receptor</fullName>
    </submittedName>
</protein>
<dbReference type="RefSeq" id="WP_210758210.1">
    <property type="nucleotide sequence ID" value="NZ_CP060139.1"/>
</dbReference>
<dbReference type="InterPro" id="IPR039426">
    <property type="entry name" value="TonB-dep_rcpt-like"/>
</dbReference>
<comment type="subcellular location">
    <subcellularLocation>
        <location evidence="1 10">Cell outer membrane</location>
        <topology evidence="1 10">Multi-pass membrane protein</topology>
    </subcellularLocation>
</comment>
<feature type="signal peptide" evidence="12">
    <location>
        <begin position="1"/>
        <end position="19"/>
    </location>
</feature>